<dbReference type="PROSITE" id="PS52015">
    <property type="entry name" value="TONB_CTD"/>
    <property type="match status" value="1"/>
</dbReference>
<sequence length="186" mass="20757">MRRLFSLVLVLVLSAPAWAQNGLNRWDARPVPIPKPAVSAAQRSKQLAQAKSSRDSLGRVQMLRRDSLRIAARAAAAPVLQRGIGQRLKAKNAMPEDNKYYEYIRTSIRYPVMALRYLVEGDITMELTIDATGQVTAVKELANTIPPGAADRDVMVQQVRLLLAQLHFEPASTTTEEEITVRYAFQ</sequence>
<dbReference type="InterPro" id="IPR037682">
    <property type="entry name" value="TonB_C"/>
</dbReference>
<accession>A0ABS8AAZ1</accession>
<feature type="signal peptide" evidence="1">
    <location>
        <begin position="1"/>
        <end position="19"/>
    </location>
</feature>
<organism evidence="3 4">
    <name type="scientific">Hymenobacter nitidus</name>
    <dbReference type="NCBI Taxonomy" id="2880929"/>
    <lineage>
        <taxon>Bacteria</taxon>
        <taxon>Pseudomonadati</taxon>
        <taxon>Bacteroidota</taxon>
        <taxon>Cytophagia</taxon>
        <taxon>Cytophagales</taxon>
        <taxon>Hymenobacteraceae</taxon>
        <taxon>Hymenobacter</taxon>
    </lineage>
</organism>
<comment type="caution">
    <text evidence="3">The sequence shown here is derived from an EMBL/GenBank/DDBJ whole genome shotgun (WGS) entry which is preliminary data.</text>
</comment>
<protein>
    <recommendedName>
        <fullName evidence="2">TonB C-terminal domain-containing protein</fullName>
    </recommendedName>
</protein>
<reference evidence="3" key="1">
    <citation type="submission" date="2021-10" db="EMBL/GenBank/DDBJ databases">
        <authorList>
            <person name="Dean J.D."/>
            <person name="Kim M.K."/>
            <person name="Newey C.N."/>
            <person name="Stoker T.S."/>
            <person name="Thompson D.W."/>
            <person name="Grose J.H."/>
        </authorList>
    </citation>
    <scope>NUCLEOTIDE SEQUENCE</scope>
    <source>
        <strain evidence="3">BT635</strain>
    </source>
</reference>
<dbReference type="PRINTS" id="PR01374">
    <property type="entry name" value="TONBPROTEIN"/>
</dbReference>
<evidence type="ECO:0000256" key="1">
    <source>
        <dbReference type="SAM" id="SignalP"/>
    </source>
</evidence>
<dbReference type="Proteomes" id="UP001165297">
    <property type="component" value="Unassembled WGS sequence"/>
</dbReference>
<keyword evidence="1" id="KW-0732">Signal</keyword>
<evidence type="ECO:0000313" key="3">
    <source>
        <dbReference type="EMBL" id="MCB2377107.1"/>
    </source>
</evidence>
<keyword evidence="4" id="KW-1185">Reference proteome</keyword>
<dbReference type="SUPFAM" id="SSF74653">
    <property type="entry name" value="TolA/TonB C-terminal domain"/>
    <property type="match status" value="1"/>
</dbReference>
<name>A0ABS8AAZ1_9BACT</name>
<feature type="chain" id="PRO_5047488630" description="TonB C-terminal domain-containing protein" evidence="1">
    <location>
        <begin position="20"/>
        <end position="186"/>
    </location>
</feature>
<feature type="domain" description="TonB C-terminal" evidence="2">
    <location>
        <begin position="95"/>
        <end position="186"/>
    </location>
</feature>
<dbReference type="RefSeq" id="WP_226183606.1">
    <property type="nucleotide sequence ID" value="NZ_JAJADQ010000002.1"/>
</dbReference>
<dbReference type="InterPro" id="IPR003538">
    <property type="entry name" value="TonB"/>
</dbReference>
<dbReference type="Gene3D" id="3.30.1150.10">
    <property type="match status" value="1"/>
</dbReference>
<gene>
    <name evidence="3" type="ORF">LGH70_05910</name>
</gene>
<evidence type="ECO:0000313" key="4">
    <source>
        <dbReference type="Proteomes" id="UP001165297"/>
    </source>
</evidence>
<evidence type="ECO:0000259" key="2">
    <source>
        <dbReference type="PROSITE" id="PS52015"/>
    </source>
</evidence>
<dbReference type="EMBL" id="JAJADQ010000002">
    <property type="protein sequence ID" value="MCB2377107.1"/>
    <property type="molecule type" value="Genomic_DNA"/>
</dbReference>
<proteinExistence type="predicted"/>